<protein>
    <submittedName>
        <fullName evidence="1">Uncharacterized protein</fullName>
    </submittedName>
</protein>
<accession>A0A067JM21</accession>
<dbReference type="AlphaFoldDB" id="A0A067JM21"/>
<evidence type="ECO:0000313" key="2">
    <source>
        <dbReference type="Proteomes" id="UP000027138"/>
    </source>
</evidence>
<gene>
    <name evidence="1" type="ORF">JCGZ_27152</name>
</gene>
<proteinExistence type="predicted"/>
<organism evidence="1 2">
    <name type="scientific">Jatropha curcas</name>
    <name type="common">Barbados nut</name>
    <dbReference type="NCBI Taxonomy" id="180498"/>
    <lineage>
        <taxon>Eukaryota</taxon>
        <taxon>Viridiplantae</taxon>
        <taxon>Streptophyta</taxon>
        <taxon>Embryophyta</taxon>
        <taxon>Tracheophyta</taxon>
        <taxon>Spermatophyta</taxon>
        <taxon>Magnoliopsida</taxon>
        <taxon>eudicotyledons</taxon>
        <taxon>Gunneridae</taxon>
        <taxon>Pentapetalae</taxon>
        <taxon>rosids</taxon>
        <taxon>fabids</taxon>
        <taxon>Malpighiales</taxon>
        <taxon>Euphorbiaceae</taxon>
        <taxon>Crotonoideae</taxon>
        <taxon>Jatropheae</taxon>
        <taxon>Jatropha</taxon>
    </lineage>
</organism>
<dbReference type="Proteomes" id="UP000027138">
    <property type="component" value="Unassembled WGS sequence"/>
</dbReference>
<sequence length="219" mass="24942">MCPLFEEFCAIIGCDPNAPLVKHEDLGFGDLRLCPMVRQMEDMGCIGGIAVAETIRSLDRAALGFDDWTVSPIILQKGSIIQVRLKDHLRVVTAPTSLPYNPSQYRMRRILITYPSIDAWTSWLIELGPNEILWFISWYNITRFIQASFRHTRVYLLGLTHCTWYCASRVLRQMGIDQTAPLMDDISADSAIILGVTRAVLRAWVRDHHMIRPLPNPTS</sequence>
<dbReference type="EMBL" id="KK915185">
    <property type="protein sequence ID" value="KDP23848.1"/>
    <property type="molecule type" value="Genomic_DNA"/>
</dbReference>
<keyword evidence="2" id="KW-1185">Reference proteome</keyword>
<reference evidence="1 2" key="1">
    <citation type="journal article" date="2014" name="PLoS ONE">
        <title>Global Analysis of Gene Expression Profiles in Physic Nut (Jatropha curcas L.) Seedlings Exposed to Salt Stress.</title>
        <authorList>
            <person name="Zhang L."/>
            <person name="Zhang C."/>
            <person name="Wu P."/>
            <person name="Chen Y."/>
            <person name="Li M."/>
            <person name="Jiang H."/>
            <person name="Wu G."/>
        </authorList>
    </citation>
    <scope>NUCLEOTIDE SEQUENCE [LARGE SCALE GENOMIC DNA]</scope>
    <source>
        <strain evidence="2">cv. GZQX0401</strain>
        <tissue evidence="1">Young leaves</tissue>
    </source>
</reference>
<evidence type="ECO:0000313" key="1">
    <source>
        <dbReference type="EMBL" id="KDP23848.1"/>
    </source>
</evidence>
<name>A0A067JM21_JATCU</name>